<comment type="caution">
    <text evidence="9">The sequence shown here is derived from an EMBL/GenBank/DDBJ whole genome shotgun (WGS) entry which is preliminary data.</text>
</comment>
<dbReference type="InterPro" id="IPR012340">
    <property type="entry name" value="NA-bd_OB-fold"/>
</dbReference>
<dbReference type="InterPro" id="IPR042242">
    <property type="entry name" value="RecO_C"/>
</dbReference>
<evidence type="ECO:0000256" key="3">
    <source>
        <dbReference type="ARBA" id="ARBA00022763"/>
    </source>
</evidence>
<comment type="function">
    <text evidence="7">Involved in DNA repair and RecF pathway recombination.</text>
</comment>
<dbReference type="STRING" id="1004156.AYP45_02385"/>
<dbReference type="GO" id="GO:0043590">
    <property type="term" value="C:bacterial nucleoid"/>
    <property type="evidence" value="ECO:0007669"/>
    <property type="project" value="TreeGrafter"/>
</dbReference>
<reference evidence="9 10" key="1">
    <citation type="journal article" date="2017" name="Water Res.">
        <title>Discovery and metagenomic analysis of an anammox bacterial enrichment related to Candidatus "Brocadia caroliniensis" in a full-scale glycerol-fed nitritation-denitritation separate centrate treatment process.</title>
        <authorList>
            <person name="Park H."/>
            <person name="Brotto A.C."/>
            <person name="van Loosdrecht M.C."/>
            <person name="Chandran K."/>
        </authorList>
    </citation>
    <scope>NUCLEOTIDE SEQUENCE [LARGE SCALE GENOMIC DNA]</scope>
    <source>
        <strain evidence="9">26THWARD</strain>
    </source>
</reference>
<gene>
    <name evidence="7" type="primary">recO</name>
    <name evidence="9" type="ORF">AYP45_02385</name>
</gene>
<dbReference type="SUPFAM" id="SSF50249">
    <property type="entry name" value="Nucleic acid-binding proteins"/>
    <property type="match status" value="1"/>
</dbReference>
<proteinExistence type="inferred from homology"/>
<dbReference type="EMBL" id="AYTS01000023">
    <property type="protein sequence ID" value="OOP57611.1"/>
    <property type="molecule type" value="Genomic_DNA"/>
</dbReference>
<dbReference type="GO" id="GO:0006310">
    <property type="term" value="P:DNA recombination"/>
    <property type="evidence" value="ECO:0007669"/>
    <property type="project" value="UniProtKB-UniRule"/>
</dbReference>
<dbReference type="PANTHER" id="PTHR33991">
    <property type="entry name" value="DNA REPAIR PROTEIN RECO"/>
    <property type="match status" value="1"/>
</dbReference>
<organism evidence="9 10">
    <name type="scientific">Candidatus Brocadia carolinensis</name>
    <dbReference type="NCBI Taxonomy" id="1004156"/>
    <lineage>
        <taxon>Bacteria</taxon>
        <taxon>Pseudomonadati</taxon>
        <taxon>Planctomycetota</taxon>
        <taxon>Candidatus Brocadiia</taxon>
        <taxon>Candidatus Brocadiales</taxon>
        <taxon>Candidatus Brocadiaceae</taxon>
        <taxon>Candidatus Brocadia</taxon>
    </lineage>
</organism>
<evidence type="ECO:0000313" key="10">
    <source>
        <dbReference type="Proteomes" id="UP000189681"/>
    </source>
</evidence>
<evidence type="ECO:0000256" key="6">
    <source>
        <dbReference type="ARBA" id="ARBA00033409"/>
    </source>
</evidence>
<dbReference type="AlphaFoldDB" id="A0A1V4AX13"/>
<dbReference type="PANTHER" id="PTHR33991:SF1">
    <property type="entry name" value="DNA REPAIR PROTEIN RECO"/>
    <property type="match status" value="1"/>
</dbReference>
<feature type="domain" description="DNA replication/recombination mediator RecO N-terminal" evidence="8">
    <location>
        <begin position="1"/>
        <end position="79"/>
    </location>
</feature>
<dbReference type="Proteomes" id="UP000189681">
    <property type="component" value="Unassembled WGS sequence"/>
</dbReference>
<comment type="similarity">
    <text evidence="1 7">Belongs to the RecO family.</text>
</comment>
<sequence>MPVVRTEAIALGRTDYSDSSQIITFFTHDYGKIRALAKGFKRSSGKHSSKAIDLLSYYQIFFIKKEHTSLHTLTEAILQNNYPTLRNDLDKYYRASYMAELINEFTMENDSSEQLFKVLVNTLDGISTEQDATVRLLVFEIKLLKILGYLPEWGCCVQCKNRIQEASGVRFSAKEGGVLCQRCQTKSTHGILVTPGAMLIAGRLAEMNFLKLDRIKLHLSICVEIEKMLRYYIASILNKELNSWKYIKV</sequence>
<evidence type="ECO:0000256" key="1">
    <source>
        <dbReference type="ARBA" id="ARBA00007452"/>
    </source>
</evidence>
<dbReference type="InterPro" id="IPR003717">
    <property type="entry name" value="RecO"/>
</dbReference>
<keyword evidence="3 7" id="KW-0227">DNA damage</keyword>
<dbReference type="Gene3D" id="2.40.50.140">
    <property type="entry name" value="Nucleic acid-binding proteins"/>
    <property type="match status" value="1"/>
</dbReference>
<dbReference type="InterPro" id="IPR022572">
    <property type="entry name" value="DNA_rep/recomb_RecO_N"/>
</dbReference>
<dbReference type="GO" id="GO:0006302">
    <property type="term" value="P:double-strand break repair"/>
    <property type="evidence" value="ECO:0007669"/>
    <property type="project" value="TreeGrafter"/>
</dbReference>
<accession>A0A1V4AX13</accession>
<evidence type="ECO:0000259" key="8">
    <source>
        <dbReference type="Pfam" id="PF11967"/>
    </source>
</evidence>
<evidence type="ECO:0000256" key="5">
    <source>
        <dbReference type="ARBA" id="ARBA00023204"/>
    </source>
</evidence>
<evidence type="ECO:0000313" key="9">
    <source>
        <dbReference type="EMBL" id="OOP57611.1"/>
    </source>
</evidence>
<dbReference type="Pfam" id="PF11967">
    <property type="entry name" value="RecO_N"/>
    <property type="match status" value="1"/>
</dbReference>
<dbReference type="Pfam" id="PF02565">
    <property type="entry name" value="RecO_C"/>
    <property type="match status" value="1"/>
</dbReference>
<keyword evidence="4 7" id="KW-0233">DNA recombination</keyword>
<dbReference type="Gene3D" id="1.20.1440.120">
    <property type="entry name" value="Recombination protein O, C-terminal domain"/>
    <property type="match status" value="1"/>
</dbReference>
<dbReference type="InterPro" id="IPR037278">
    <property type="entry name" value="ARFGAP/RecO"/>
</dbReference>
<evidence type="ECO:0000256" key="2">
    <source>
        <dbReference type="ARBA" id="ARBA00021310"/>
    </source>
</evidence>
<dbReference type="NCBIfam" id="TIGR00613">
    <property type="entry name" value="reco"/>
    <property type="match status" value="1"/>
</dbReference>
<protein>
    <recommendedName>
        <fullName evidence="2 7">DNA repair protein RecO</fullName>
    </recommendedName>
    <alternativeName>
        <fullName evidence="6 7">Recombination protein O</fullName>
    </alternativeName>
</protein>
<evidence type="ECO:0000256" key="4">
    <source>
        <dbReference type="ARBA" id="ARBA00023172"/>
    </source>
</evidence>
<dbReference type="SUPFAM" id="SSF57863">
    <property type="entry name" value="ArfGap/RecO-like zinc finger"/>
    <property type="match status" value="1"/>
</dbReference>
<evidence type="ECO:0000256" key="7">
    <source>
        <dbReference type="HAMAP-Rule" id="MF_00201"/>
    </source>
</evidence>
<keyword evidence="5 7" id="KW-0234">DNA repair</keyword>
<dbReference type="HAMAP" id="MF_00201">
    <property type="entry name" value="RecO"/>
    <property type="match status" value="1"/>
</dbReference>
<name>A0A1V4AX13_9BACT</name>